<name>A0A2N7UAV9_9GAMM</name>
<comment type="caution">
    <text evidence="2">The sequence shown here is derived from an EMBL/GenBank/DDBJ whole genome shotgun (WGS) entry which is preliminary data.</text>
</comment>
<feature type="region of interest" description="Disordered" evidence="1">
    <location>
        <begin position="32"/>
        <end position="72"/>
    </location>
</feature>
<gene>
    <name evidence="2" type="ORF">C1H69_03140</name>
</gene>
<keyword evidence="3" id="KW-1185">Reference proteome</keyword>
<dbReference type="Proteomes" id="UP000235803">
    <property type="component" value="Unassembled WGS sequence"/>
</dbReference>
<dbReference type="EMBL" id="PNRF01000007">
    <property type="protein sequence ID" value="PMR77573.1"/>
    <property type="molecule type" value="Genomic_DNA"/>
</dbReference>
<organism evidence="2 3">
    <name type="scientific">Billgrantia endophytica</name>
    <dbReference type="NCBI Taxonomy" id="2033802"/>
    <lineage>
        <taxon>Bacteria</taxon>
        <taxon>Pseudomonadati</taxon>
        <taxon>Pseudomonadota</taxon>
        <taxon>Gammaproteobacteria</taxon>
        <taxon>Oceanospirillales</taxon>
        <taxon>Halomonadaceae</taxon>
        <taxon>Billgrantia</taxon>
    </lineage>
</organism>
<accession>A0A2N7UAV9</accession>
<proteinExistence type="predicted"/>
<evidence type="ECO:0000313" key="2">
    <source>
        <dbReference type="EMBL" id="PMR77573.1"/>
    </source>
</evidence>
<dbReference type="OrthoDB" id="6173744at2"/>
<dbReference type="AlphaFoldDB" id="A0A2N7UAV9"/>
<evidence type="ECO:0000256" key="1">
    <source>
        <dbReference type="SAM" id="MobiDB-lite"/>
    </source>
</evidence>
<protein>
    <submittedName>
        <fullName evidence="2">Uncharacterized protein</fullName>
    </submittedName>
</protein>
<evidence type="ECO:0000313" key="3">
    <source>
        <dbReference type="Proteomes" id="UP000235803"/>
    </source>
</evidence>
<feature type="compositionally biased region" description="Basic and acidic residues" evidence="1">
    <location>
        <begin position="36"/>
        <end position="62"/>
    </location>
</feature>
<reference evidence="2 3" key="1">
    <citation type="submission" date="2018-01" db="EMBL/GenBank/DDBJ databases">
        <title>Halomonas endophytica sp. nov., isolated from storage liquid in the stems of Populus euphratica.</title>
        <authorList>
            <person name="Chen C."/>
        </authorList>
    </citation>
    <scope>NUCLEOTIDE SEQUENCE [LARGE SCALE GENOMIC DNA]</scope>
    <source>
        <strain evidence="2 3">MC28</strain>
    </source>
</reference>
<sequence>MSFTGAALPIVLLAGCTTYTFDDGSRETLWGVPAEEEARRHEDDRQAEGVRYRVPGEVEEPRPVNGEDETPR</sequence>